<dbReference type="OMA" id="NNRIVCE"/>
<dbReference type="PANTHER" id="PTHR47851:SF1">
    <property type="entry name" value="OS06G0588700 PROTEIN"/>
    <property type="match status" value="1"/>
</dbReference>
<dbReference type="Pfam" id="PF12776">
    <property type="entry name" value="Myb_DNA-bind_3"/>
    <property type="match status" value="1"/>
</dbReference>
<name>A0A4U6VX24_SETVI</name>
<evidence type="ECO:0000313" key="3">
    <source>
        <dbReference type="EMBL" id="TKW33695.1"/>
    </source>
</evidence>
<dbReference type="Proteomes" id="UP000298652">
    <property type="component" value="Chromosome 2"/>
</dbReference>
<keyword evidence="4" id="KW-1185">Reference proteome</keyword>
<sequence length="348" mass="38437">MAPAVAGLASGAWPGATMAASTGMPGGWLEWWAGAVAAALGPDWFRADPQLASQETASQEVGGNERLPVRATSGPVRGSSTRRRGTRAPRPPPTARTAPAPASVDVDLTDPSLADWCDENNRIVCEIFADEVLKGNRSSTHLSKTGYKNVIARFKERTGIDYTRKQFKNKWDKSKQDYAIWKQLKNKETGIGWDESGKNIVMSEAWWKKTTQDIKGSAKLKLKRLQNEEQLSIIFEDLRNTDEAENDYYSESEEVTPRSVQVSKRGRGASNMKGKKPKISTGQWFQEQIGKIVEMNERTTASCESIARREDTSGCSIQDVMALVKDCGAFPSTNDHFVASLVFTKRAK</sequence>
<evidence type="ECO:0000259" key="2">
    <source>
        <dbReference type="Pfam" id="PF12776"/>
    </source>
</evidence>
<proteinExistence type="predicted"/>
<feature type="domain" description="Myb/SANT-like" evidence="2">
    <location>
        <begin position="116"/>
        <end position="209"/>
    </location>
</feature>
<dbReference type="EMBL" id="CM016553">
    <property type="protein sequence ID" value="TKW33695.1"/>
    <property type="molecule type" value="Genomic_DNA"/>
</dbReference>
<dbReference type="Gramene" id="TKW33695">
    <property type="protein sequence ID" value="TKW33695"/>
    <property type="gene ID" value="SEVIR_2G256600v2"/>
</dbReference>
<protein>
    <recommendedName>
        <fullName evidence="2">Myb/SANT-like domain-containing protein</fullName>
    </recommendedName>
</protein>
<dbReference type="InterPro" id="IPR024752">
    <property type="entry name" value="Myb/SANT-like_dom"/>
</dbReference>
<gene>
    <name evidence="3" type="ORF">SEVIR_2G256600v2</name>
</gene>
<feature type="region of interest" description="Disordered" evidence="1">
    <location>
        <begin position="261"/>
        <end position="280"/>
    </location>
</feature>
<evidence type="ECO:0000313" key="4">
    <source>
        <dbReference type="Proteomes" id="UP000298652"/>
    </source>
</evidence>
<feature type="region of interest" description="Disordered" evidence="1">
    <location>
        <begin position="54"/>
        <end position="105"/>
    </location>
</feature>
<organism evidence="3 4">
    <name type="scientific">Setaria viridis</name>
    <name type="common">Green bristlegrass</name>
    <name type="synonym">Setaria italica subsp. viridis</name>
    <dbReference type="NCBI Taxonomy" id="4556"/>
    <lineage>
        <taxon>Eukaryota</taxon>
        <taxon>Viridiplantae</taxon>
        <taxon>Streptophyta</taxon>
        <taxon>Embryophyta</taxon>
        <taxon>Tracheophyta</taxon>
        <taxon>Spermatophyta</taxon>
        <taxon>Magnoliopsida</taxon>
        <taxon>Liliopsida</taxon>
        <taxon>Poales</taxon>
        <taxon>Poaceae</taxon>
        <taxon>PACMAD clade</taxon>
        <taxon>Panicoideae</taxon>
        <taxon>Panicodae</taxon>
        <taxon>Paniceae</taxon>
        <taxon>Cenchrinae</taxon>
        <taxon>Setaria</taxon>
    </lineage>
</organism>
<reference evidence="3" key="1">
    <citation type="submission" date="2019-03" db="EMBL/GenBank/DDBJ databases">
        <title>WGS assembly of Setaria viridis.</title>
        <authorList>
            <person name="Huang P."/>
            <person name="Jenkins J."/>
            <person name="Grimwood J."/>
            <person name="Barry K."/>
            <person name="Healey A."/>
            <person name="Mamidi S."/>
            <person name="Sreedasyam A."/>
            <person name="Shu S."/>
            <person name="Feldman M."/>
            <person name="Wu J."/>
            <person name="Yu Y."/>
            <person name="Chen C."/>
            <person name="Johnson J."/>
            <person name="Rokhsar D."/>
            <person name="Baxter I."/>
            <person name="Schmutz J."/>
            <person name="Brutnell T."/>
            <person name="Kellogg E."/>
        </authorList>
    </citation>
    <scope>NUCLEOTIDE SEQUENCE [LARGE SCALE GENOMIC DNA]</scope>
</reference>
<accession>A0A4U6VX24</accession>
<dbReference type="AlphaFoldDB" id="A0A4U6VX24"/>
<dbReference type="PANTHER" id="PTHR47851">
    <property type="entry name" value="OS06G0588700 PROTEIN-RELATED"/>
    <property type="match status" value="1"/>
</dbReference>
<feature type="compositionally biased region" description="Low complexity" evidence="1">
    <location>
        <begin position="95"/>
        <end position="104"/>
    </location>
</feature>
<evidence type="ECO:0000256" key="1">
    <source>
        <dbReference type="SAM" id="MobiDB-lite"/>
    </source>
</evidence>